<dbReference type="OrthoDB" id="9976486at2"/>
<gene>
    <name evidence="2" type="ORF">AV654_11875</name>
</gene>
<dbReference type="AlphaFoldDB" id="A0A163YYS9"/>
<reference evidence="3" key="1">
    <citation type="submission" date="2016-01" db="EMBL/GenBank/DDBJ databases">
        <title>Draft genome of Chromobacterium sp. F49.</title>
        <authorList>
            <person name="Hong K.W."/>
        </authorList>
    </citation>
    <scope>NUCLEOTIDE SEQUENCE [LARGE SCALE GENOMIC DNA]</scope>
    <source>
        <strain evidence="3">M63</strain>
    </source>
</reference>
<protein>
    <submittedName>
        <fullName evidence="2">Uncharacterized protein</fullName>
    </submittedName>
</protein>
<evidence type="ECO:0000313" key="2">
    <source>
        <dbReference type="EMBL" id="KZE80630.1"/>
    </source>
</evidence>
<comment type="caution">
    <text evidence="2">The sequence shown here is derived from an EMBL/GenBank/DDBJ whole genome shotgun (WGS) entry which is preliminary data.</text>
</comment>
<name>A0A163YYS9_9BACL</name>
<feature type="transmembrane region" description="Helical" evidence="1">
    <location>
        <begin position="56"/>
        <end position="76"/>
    </location>
</feature>
<dbReference type="STRING" id="1007103.GCA_000213315_07096"/>
<organism evidence="2 3">
    <name type="scientific">Paenibacillus elgii</name>
    <dbReference type="NCBI Taxonomy" id="189691"/>
    <lineage>
        <taxon>Bacteria</taxon>
        <taxon>Bacillati</taxon>
        <taxon>Bacillota</taxon>
        <taxon>Bacilli</taxon>
        <taxon>Bacillales</taxon>
        <taxon>Paenibacillaceae</taxon>
        <taxon>Paenibacillus</taxon>
    </lineage>
</organism>
<accession>A0A163YYS9</accession>
<keyword evidence="1" id="KW-1133">Transmembrane helix</keyword>
<keyword evidence="1" id="KW-0472">Membrane</keyword>
<keyword evidence="3" id="KW-1185">Reference proteome</keyword>
<dbReference type="EMBL" id="LQRA01000047">
    <property type="protein sequence ID" value="KZE80630.1"/>
    <property type="molecule type" value="Genomic_DNA"/>
</dbReference>
<feature type="transmembrane region" description="Helical" evidence="1">
    <location>
        <begin position="83"/>
        <end position="105"/>
    </location>
</feature>
<sequence length="151" mass="17178">MGQFGLFAVLCVIFWSSVFVLTLALFRQNVKPHLKSIIISAFIMTQISLITQTKLLLLGLAVLQPFFTILCFSLFFRLRLTSAVLVSVIVLLYNLISEMLMYLLITRFLIGSVCCLGYGSDAFTRHILKFAKFDNSIDTFKDACRIYLRSI</sequence>
<dbReference type="Proteomes" id="UP000076563">
    <property type="component" value="Unassembled WGS sequence"/>
</dbReference>
<evidence type="ECO:0000313" key="3">
    <source>
        <dbReference type="Proteomes" id="UP000076563"/>
    </source>
</evidence>
<evidence type="ECO:0000256" key="1">
    <source>
        <dbReference type="SAM" id="Phobius"/>
    </source>
</evidence>
<feature type="transmembrane region" description="Helical" evidence="1">
    <location>
        <begin position="6"/>
        <end position="26"/>
    </location>
</feature>
<proteinExistence type="predicted"/>
<dbReference type="RefSeq" id="WP_063179795.1">
    <property type="nucleotide sequence ID" value="NZ_LQRA01000047.1"/>
</dbReference>
<feature type="transmembrane region" description="Helical" evidence="1">
    <location>
        <begin position="33"/>
        <end position="50"/>
    </location>
</feature>
<keyword evidence="1" id="KW-0812">Transmembrane</keyword>